<feature type="domain" description="Myb-like" evidence="2">
    <location>
        <begin position="1191"/>
        <end position="1239"/>
    </location>
</feature>
<feature type="compositionally biased region" description="Polar residues" evidence="1">
    <location>
        <begin position="957"/>
        <end position="976"/>
    </location>
</feature>
<dbReference type="PANTHER" id="PTHR22929:SF0">
    <property type="entry name" value="TRANSCRIPTION FACTOR TFIIIB COMPONENT B'' HOMOLOG"/>
    <property type="match status" value="1"/>
</dbReference>
<accession>A0A9P3HDF1</accession>
<evidence type="ECO:0000313" key="3">
    <source>
        <dbReference type="EMBL" id="GJJ74624.1"/>
    </source>
</evidence>
<name>A0A9P3HDF1_9FUNG</name>
<dbReference type="Proteomes" id="UP000827284">
    <property type="component" value="Unassembled WGS sequence"/>
</dbReference>
<reference evidence="3" key="2">
    <citation type="journal article" date="2022" name="Microbiol. Resour. Announc.">
        <title>Whole-Genome Sequence of Entomortierella parvispora E1425, a Mucoromycotan Fungus Associated with Burkholderiaceae-Related Endosymbiotic Bacteria.</title>
        <authorList>
            <person name="Herlambang A."/>
            <person name="Guo Y."/>
            <person name="Takashima Y."/>
            <person name="Narisawa K."/>
            <person name="Ohta H."/>
            <person name="Nishizawa T."/>
        </authorList>
    </citation>
    <scope>NUCLEOTIDE SEQUENCE</scope>
    <source>
        <strain evidence="3">E1425</strain>
    </source>
</reference>
<gene>
    <name evidence="3" type="ORF">EMPS_06982</name>
</gene>
<reference evidence="3" key="1">
    <citation type="submission" date="2021-11" db="EMBL/GenBank/DDBJ databases">
        <authorList>
            <person name="Herlambang A."/>
            <person name="Guo Y."/>
            <person name="Takashima Y."/>
            <person name="Nishizawa T."/>
        </authorList>
    </citation>
    <scope>NUCLEOTIDE SEQUENCE</scope>
    <source>
        <strain evidence="3">E1425</strain>
    </source>
</reference>
<comment type="caution">
    <text evidence="3">The sequence shown here is derived from an EMBL/GenBank/DDBJ whole genome shotgun (WGS) entry which is preliminary data.</text>
</comment>
<dbReference type="SUPFAM" id="SSF46689">
    <property type="entry name" value="Homeodomain-like"/>
    <property type="match status" value="1"/>
</dbReference>
<feature type="compositionally biased region" description="Low complexity" evidence="1">
    <location>
        <begin position="912"/>
        <end position="925"/>
    </location>
</feature>
<dbReference type="Gene3D" id="1.10.10.60">
    <property type="entry name" value="Homeodomain-like"/>
    <property type="match status" value="1"/>
</dbReference>
<feature type="region of interest" description="Disordered" evidence="1">
    <location>
        <begin position="1084"/>
        <end position="1128"/>
    </location>
</feature>
<sequence length="1334" mass="145474">MQLPIADPVRLPQEIADMIVPLLTRHDLTQVVRVSTSWLKYFSPYLWENVEIRDEKTMRRFTDSVKEGALIRNGHHIRTLDTAYYVTIEHIAKLGRTCTRLVELSVESNLSSSTFGVPRYFSTGDGLFGQDLAVTGAAPLFGPIPATRPVATGPSLFGATSASAPTPLLGTTPAAPALFSSFGSMPIASPTAGAPSSSNQNNIVDTTSSLVSTFENLELTSRTQPATQPVEQLGNQTEAFTASTASAVDPLSNFSAMTLADASPESPTQITASPGAGTSAASTVRFGEPAFSSITRVIPGANLLVQPQLSEPLATGSTTIPPAVSQSMTFTFGQAPPQPTFSSGSSHTIASRPSFTFGQVSGQPSVPSQSAASQPGPSTFGHSPEASIGLHPATPRPPSFTFGVSRTYAPTPVFGGAHSTVQEYVPPTKAAPAPSQDRSYLALVLQRNRKLRSLSIHGSLVSRVYARFPGSTEVCLNRIVESLPDTIETLVISRPSNPFRDPSADDGSCYDRSAIQPMSIRSLPHLRSLHVNSALSTGSLREILTQCGSLERFQIEAAMGYDVPLLAETLKRHCPRLCELNASGPCPTLEEKDWVELLKSSVGGWKTLSFDGIPFTPLILDTVLEYADTLENLLIDVLLSPSSKAIQRILCSTPRLKRLCLLPARYSHFSIPAFLEAQDMLRSEWACCDTLESLMLMIRGIPRPDLVTRTNGRPFTDAERAAHKRNFPTISERTVYNQLGKLTKLQELILGHEETVNVNNYEFYDAERIAEAEYYDRNHAQFRLQYDCLSMSLAAGLDQLKDLKEMRSAGMSGISTRIDKGQTRFAPKLKARPNRNKTTASEDSTPAPTPQIGSTTSEAGSFASLLLESETSSPILSPVSSYTTAIVAPPTPAATQPDRSTFISHIESIPGSSTLSTPSLTPSTSESHIQRPGQTNNNTSGLSEEAGTDEFTRRRSVISSPNSAKGGSIISVPSTRTHAEREDDIENGDAASSTSNRKRARGKAIGTARSRQQHIDENEIDEAEQEGEGEEEEGDPEFPDYSNTPMYEFVKDMGVGRRSAVFLERQKQIDEQRRIAKLEKREVSLRASQTPGPYAGEEVEDEGVHDDLPSRQGTPAMEEKKAKREQSIPAPATRTFAPQVRLVDGRIELDIDSLTVDHATVDAGDQGPMEYVEESSTTRFVNSASFSKGNKGEKWSDEDTELFYKALAQWGTDFGIIHKMFKNKSRINVRNKFKREDRLNHARVQHALNNRTPMDLEEYSALTAKDFPEIDDVEETIKKMHEEELEKRAEAALLEGGGEYGEYDEYQEEQDVAAEEEIVDDGGEEIVGEVGDIP</sequence>
<protein>
    <submittedName>
        <fullName evidence="3">Transcription factor TFIIIB component B</fullName>
    </submittedName>
</protein>
<evidence type="ECO:0000256" key="1">
    <source>
        <dbReference type="SAM" id="MobiDB-lite"/>
    </source>
</evidence>
<dbReference type="GO" id="GO:0070898">
    <property type="term" value="P:RNA polymerase III preinitiation complex assembly"/>
    <property type="evidence" value="ECO:0007669"/>
    <property type="project" value="TreeGrafter"/>
</dbReference>
<evidence type="ECO:0000259" key="2">
    <source>
        <dbReference type="SMART" id="SM00717"/>
    </source>
</evidence>
<dbReference type="GO" id="GO:0000126">
    <property type="term" value="C:transcription factor TFIIIB complex"/>
    <property type="evidence" value="ECO:0007669"/>
    <property type="project" value="TreeGrafter"/>
</dbReference>
<dbReference type="SMART" id="SM00717">
    <property type="entry name" value="SANT"/>
    <property type="match status" value="1"/>
</dbReference>
<dbReference type="OrthoDB" id="272624at2759"/>
<feature type="region of interest" description="Disordered" evidence="1">
    <location>
        <begin position="329"/>
        <end position="402"/>
    </location>
</feature>
<dbReference type="PANTHER" id="PTHR22929">
    <property type="entry name" value="RNA POLYMERASE III TRANSCRIPTION INITIATION FACTOR B"/>
    <property type="match status" value="1"/>
</dbReference>
<feature type="compositionally biased region" description="Low complexity" evidence="1">
    <location>
        <begin position="271"/>
        <end position="281"/>
    </location>
</feature>
<feature type="compositionally biased region" description="Polar residues" evidence="1">
    <location>
        <begin position="340"/>
        <end position="358"/>
    </location>
</feature>
<feature type="compositionally biased region" description="Low complexity" evidence="1">
    <location>
        <begin position="359"/>
        <end position="378"/>
    </location>
</feature>
<dbReference type="EMBL" id="BQFW01000009">
    <property type="protein sequence ID" value="GJJ74624.1"/>
    <property type="molecule type" value="Genomic_DNA"/>
</dbReference>
<keyword evidence="4" id="KW-1185">Reference proteome</keyword>
<dbReference type="GO" id="GO:0001156">
    <property type="term" value="F:TFIIIC-class transcription factor complex binding"/>
    <property type="evidence" value="ECO:0007669"/>
    <property type="project" value="TreeGrafter"/>
</dbReference>
<dbReference type="InterPro" id="IPR009057">
    <property type="entry name" value="Homeodomain-like_sf"/>
</dbReference>
<feature type="region of interest" description="Disordered" evidence="1">
    <location>
        <begin position="262"/>
        <end position="281"/>
    </location>
</feature>
<dbReference type="Pfam" id="PF15963">
    <property type="entry name" value="Myb_DNA-bind_7"/>
    <property type="match status" value="1"/>
</dbReference>
<dbReference type="CDD" id="cd00167">
    <property type="entry name" value="SANT"/>
    <property type="match status" value="1"/>
</dbReference>
<feature type="compositionally biased region" description="Polar residues" evidence="1">
    <location>
        <begin position="932"/>
        <end position="942"/>
    </location>
</feature>
<feature type="compositionally biased region" description="Basic and acidic residues" evidence="1">
    <location>
        <begin position="1117"/>
        <end position="1126"/>
    </location>
</feature>
<feature type="compositionally biased region" description="Polar residues" evidence="1">
    <location>
        <begin position="836"/>
        <end position="857"/>
    </location>
</feature>
<organism evidence="3 4">
    <name type="scientific">Entomortierella parvispora</name>
    <dbReference type="NCBI Taxonomy" id="205924"/>
    <lineage>
        <taxon>Eukaryota</taxon>
        <taxon>Fungi</taxon>
        <taxon>Fungi incertae sedis</taxon>
        <taxon>Mucoromycota</taxon>
        <taxon>Mortierellomycotina</taxon>
        <taxon>Mortierellomycetes</taxon>
        <taxon>Mortierellales</taxon>
        <taxon>Mortierellaceae</taxon>
        <taxon>Entomortierella</taxon>
    </lineage>
</organism>
<evidence type="ECO:0000313" key="4">
    <source>
        <dbReference type="Proteomes" id="UP000827284"/>
    </source>
</evidence>
<feature type="region of interest" description="Disordered" evidence="1">
    <location>
        <begin position="909"/>
        <end position="1045"/>
    </location>
</feature>
<feature type="compositionally biased region" description="Acidic residues" evidence="1">
    <location>
        <begin position="1018"/>
        <end position="1038"/>
    </location>
</feature>
<dbReference type="SUPFAM" id="SSF52047">
    <property type="entry name" value="RNI-like"/>
    <property type="match status" value="1"/>
</dbReference>
<dbReference type="InterPro" id="IPR032675">
    <property type="entry name" value="LRR_dom_sf"/>
</dbReference>
<dbReference type="InterPro" id="IPR039467">
    <property type="entry name" value="TFIIIB_B''_Myb"/>
</dbReference>
<dbReference type="Gene3D" id="3.80.10.10">
    <property type="entry name" value="Ribonuclease Inhibitor"/>
    <property type="match status" value="1"/>
</dbReference>
<proteinExistence type="predicted"/>
<dbReference type="InterPro" id="IPR001005">
    <property type="entry name" value="SANT/Myb"/>
</dbReference>
<feature type="region of interest" description="Disordered" evidence="1">
    <location>
        <begin position="822"/>
        <end position="857"/>
    </location>
</feature>